<dbReference type="InterPro" id="IPR003599">
    <property type="entry name" value="Ig_sub"/>
</dbReference>
<evidence type="ECO:0000313" key="8">
    <source>
        <dbReference type="Proteomes" id="UP000694701"/>
    </source>
</evidence>
<dbReference type="InterPro" id="IPR051287">
    <property type="entry name" value="TCR_variable_region"/>
</dbReference>
<dbReference type="SUPFAM" id="SSF48726">
    <property type="entry name" value="Immunoglobulin"/>
    <property type="match status" value="1"/>
</dbReference>
<reference evidence="7" key="1">
    <citation type="submission" date="2025-08" db="UniProtKB">
        <authorList>
            <consortium name="Ensembl"/>
        </authorList>
    </citation>
    <scope>IDENTIFICATION</scope>
</reference>
<dbReference type="InterPro" id="IPR013106">
    <property type="entry name" value="Ig_V-set"/>
</dbReference>
<sequence length="142" mass="16216">MFFNTHLLDWQLPLVVPLPPLFKAFGCDSLDNVEQKTRVQTAVEGETVTINCTYSTTDSFPYLFWYQQEINGYPRYMLKKFPGSGEVDKQFEGRFDAKLNTSRTSVPLTIKKVCVSDSAVYFCALRPTVTETHSTLIQKPCQ</sequence>
<evidence type="ECO:0000256" key="3">
    <source>
        <dbReference type="ARBA" id="ARBA00023170"/>
    </source>
</evidence>
<dbReference type="InterPro" id="IPR007110">
    <property type="entry name" value="Ig-like_dom"/>
</dbReference>
<dbReference type="Ensembl" id="ENSCCRT00020057968.1">
    <property type="protein sequence ID" value="ENSCCRP00020053141.1"/>
    <property type="gene ID" value="ENSCCRG00020023774.1"/>
</dbReference>
<dbReference type="PROSITE" id="PS50835">
    <property type="entry name" value="IG_LIKE"/>
    <property type="match status" value="1"/>
</dbReference>
<keyword evidence="3" id="KW-0675">Receptor</keyword>
<evidence type="ECO:0000259" key="6">
    <source>
        <dbReference type="PROSITE" id="PS50835"/>
    </source>
</evidence>
<evidence type="ECO:0000256" key="1">
    <source>
        <dbReference type="ARBA" id="ARBA00022729"/>
    </source>
</evidence>
<dbReference type="GO" id="GO:0042101">
    <property type="term" value="C:T cell receptor complex"/>
    <property type="evidence" value="ECO:0007669"/>
    <property type="project" value="UniProtKB-KW"/>
</dbReference>
<dbReference type="InterPro" id="IPR013783">
    <property type="entry name" value="Ig-like_fold"/>
</dbReference>
<dbReference type="PANTHER" id="PTHR19367:SF18">
    <property type="entry name" value="T CELL RECEPTOR ALPHA VARIABLE 16"/>
    <property type="match status" value="1"/>
</dbReference>
<evidence type="ECO:0000256" key="4">
    <source>
        <dbReference type="ARBA" id="ARBA00023319"/>
    </source>
</evidence>
<keyword evidence="5" id="KW-1279">T cell receptor</keyword>
<dbReference type="Gene3D" id="2.60.40.10">
    <property type="entry name" value="Immunoglobulins"/>
    <property type="match status" value="1"/>
</dbReference>
<keyword evidence="1" id="KW-0732">Signal</keyword>
<feature type="domain" description="Ig-like" evidence="6">
    <location>
        <begin position="13"/>
        <end position="134"/>
    </location>
</feature>
<keyword evidence="2" id="KW-1064">Adaptive immunity</keyword>
<evidence type="ECO:0000256" key="5">
    <source>
        <dbReference type="ARBA" id="ARBA00043266"/>
    </source>
</evidence>
<evidence type="ECO:0000256" key="2">
    <source>
        <dbReference type="ARBA" id="ARBA00023130"/>
    </source>
</evidence>
<dbReference type="SMART" id="SM00406">
    <property type="entry name" value="IGv"/>
    <property type="match status" value="1"/>
</dbReference>
<proteinExistence type="predicted"/>
<accession>A0A8C2FGN7</accession>
<protein>
    <recommendedName>
        <fullName evidence="6">Ig-like domain-containing protein</fullName>
    </recommendedName>
</protein>
<dbReference type="GO" id="GO:0002250">
    <property type="term" value="P:adaptive immune response"/>
    <property type="evidence" value="ECO:0007669"/>
    <property type="project" value="UniProtKB-KW"/>
</dbReference>
<dbReference type="InterPro" id="IPR036179">
    <property type="entry name" value="Ig-like_dom_sf"/>
</dbReference>
<name>A0A8C2FGN7_CYPCA</name>
<keyword evidence="5" id="KW-0391">Immunity</keyword>
<dbReference type="PANTHER" id="PTHR19367">
    <property type="entry name" value="T-CELL RECEPTOR ALPHA CHAIN V REGION"/>
    <property type="match status" value="1"/>
</dbReference>
<dbReference type="SMART" id="SM00409">
    <property type="entry name" value="IG"/>
    <property type="match status" value="1"/>
</dbReference>
<evidence type="ECO:0000313" key="7">
    <source>
        <dbReference type="Ensembl" id="ENSCCRP00020053141.1"/>
    </source>
</evidence>
<dbReference type="Pfam" id="PF07686">
    <property type="entry name" value="V-set"/>
    <property type="match status" value="1"/>
</dbReference>
<keyword evidence="4" id="KW-0393">Immunoglobulin domain</keyword>
<dbReference type="Proteomes" id="UP000694701">
    <property type="component" value="Unplaced"/>
</dbReference>
<dbReference type="AlphaFoldDB" id="A0A8C2FGN7"/>
<organism evidence="7 8">
    <name type="scientific">Cyprinus carpio</name>
    <name type="common">Common carp</name>
    <dbReference type="NCBI Taxonomy" id="7962"/>
    <lineage>
        <taxon>Eukaryota</taxon>
        <taxon>Metazoa</taxon>
        <taxon>Chordata</taxon>
        <taxon>Craniata</taxon>
        <taxon>Vertebrata</taxon>
        <taxon>Euteleostomi</taxon>
        <taxon>Actinopterygii</taxon>
        <taxon>Neopterygii</taxon>
        <taxon>Teleostei</taxon>
        <taxon>Ostariophysi</taxon>
        <taxon>Cypriniformes</taxon>
        <taxon>Cyprinidae</taxon>
        <taxon>Cyprininae</taxon>
        <taxon>Cyprinus</taxon>
    </lineage>
</organism>